<proteinExistence type="predicted"/>
<reference evidence="1 2" key="1">
    <citation type="journal article" date="2016" name="Front. Microbiol.">
        <title>Microevolution Analysis of Bacillus coahuilensis Unveils Differences in Phosphorus Acquisition Strategies and Their Regulation.</title>
        <authorList>
            <person name="Gomez-Lunar Z."/>
            <person name="Hernandez-Gonzalez I."/>
            <person name="Rodriguez-Torres M.D."/>
            <person name="Souza V."/>
            <person name="Olmedo-Alvarez G."/>
        </authorList>
    </citation>
    <scope>NUCLEOTIDE SEQUENCE [LARGE SCALE GENOMIC DNA]</scope>
    <source>
        <strain evidence="2">p1.1.43</strain>
    </source>
</reference>
<dbReference type="InterPro" id="IPR026838">
    <property type="entry name" value="YheC/D"/>
</dbReference>
<comment type="caution">
    <text evidence="1">The sequence shown here is derived from an EMBL/GenBank/DDBJ whole genome shotgun (WGS) entry which is preliminary data.</text>
</comment>
<evidence type="ECO:0000313" key="1">
    <source>
        <dbReference type="EMBL" id="KUP07923.1"/>
    </source>
</evidence>
<gene>
    <name evidence="1" type="ORF">Q75_03970</name>
</gene>
<dbReference type="Proteomes" id="UP000074108">
    <property type="component" value="Unassembled WGS sequence"/>
</dbReference>
<name>A0A147KB15_9BACI</name>
<sequence>MKQPMINGIDPSIQKSQTHLKVGVLLSGDGSYLKGTKSFLLPFQEQIQSIGGTFFLFSLKDWAGKKVNGTYFHPKKNTWVQESFSFPTIIYNRLSRRKEEESFRFYKLKEWAEDNKTVLFNSRFLSKDTLYTKLNQHPQLRSHLPPFLVKPTITKLNDVLDDWNSLYIKPISSSQGKGILKVLEKQNAEYIVHSNKGMTALSKEQITAHLSTSIIQKTVESDRIEGRPYDLRVLAHFNGNSFAITGTGVRVAGPNKITTHIPCGGRLLPFSSIQGRIPLSSLQNLVETCGVWLNQTEYERYYELSFDIGVTKEGKLALYEINSKPMTFDEKWIEEKRMESLIRLCTYYCNQR</sequence>
<dbReference type="OrthoDB" id="7869153at2"/>
<dbReference type="SUPFAM" id="SSF56059">
    <property type="entry name" value="Glutathione synthetase ATP-binding domain-like"/>
    <property type="match status" value="1"/>
</dbReference>
<evidence type="ECO:0000313" key="2">
    <source>
        <dbReference type="Proteomes" id="UP000074108"/>
    </source>
</evidence>
<dbReference type="RefSeq" id="WP_059350463.1">
    <property type="nucleotide sequence ID" value="NZ_LDYG01000019.1"/>
</dbReference>
<organism evidence="1 2">
    <name type="scientific">Bacillus coahuilensis p1.1.43</name>
    <dbReference type="NCBI Taxonomy" id="1150625"/>
    <lineage>
        <taxon>Bacteria</taxon>
        <taxon>Bacillati</taxon>
        <taxon>Bacillota</taxon>
        <taxon>Bacilli</taxon>
        <taxon>Bacillales</taxon>
        <taxon>Bacillaceae</taxon>
        <taxon>Bacillus</taxon>
    </lineage>
</organism>
<dbReference type="Pfam" id="PF14398">
    <property type="entry name" value="ATPgrasp_YheCD"/>
    <property type="match status" value="1"/>
</dbReference>
<dbReference type="STRING" id="1150625.Q75_03970"/>
<dbReference type="AlphaFoldDB" id="A0A147KB15"/>
<dbReference type="EMBL" id="LDYG01000019">
    <property type="protein sequence ID" value="KUP07923.1"/>
    <property type="molecule type" value="Genomic_DNA"/>
</dbReference>
<evidence type="ECO:0008006" key="3">
    <source>
        <dbReference type="Google" id="ProtNLM"/>
    </source>
</evidence>
<keyword evidence="2" id="KW-1185">Reference proteome</keyword>
<accession>A0A147KB15</accession>
<dbReference type="PATRIC" id="fig|1150625.3.peg.829"/>
<protein>
    <recommendedName>
        <fullName evidence="3">ATP-grasp domain-containing protein</fullName>
    </recommendedName>
</protein>